<feature type="transmembrane region" description="Helical" evidence="8">
    <location>
        <begin position="184"/>
        <end position="202"/>
    </location>
</feature>
<comment type="caution">
    <text evidence="9">The sequence shown here is derived from an EMBL/GenBank/DDBJ whole genome shotgun (WGS) entry which is preliminary data.</text>
</comment>
<dbReference type="OrthoDB" id="9793390at2"/>
<reference evidence="9 10" key="1">
    <citation type="submission" date="2008-10" db="EMBL/GenBank/DDBJ databases">
        <title>Draft genome sequence of Collinsella stercoris (DSM 13279).</title>
        <authorList>
            <person name="Sudarsanam P."/>
            <person name="Ley R."/>
            <person name="Guruge J."/>
            <person name="Turnbaugh P.J."/>
            <person name="Mahowald M."/>
            <person name="Liep D."/>
            <person name="Gordon J."/>
        </authorList>
    </citation>
    <scope>NUCLEOTIDE SEQUENCE [LARGE SCALE GENOMIC DNA]</scope>
    <source>
        <strain evidence="9 10">DSM 13279</strain>
    </source>
</reference>
<feature type="transmembrane region" description="Helical" evidence="8">
    <location>
        <begin position="305"/>
        <end position="324"/>
    </location>
</feature>
<feature type="transmembrane region" description="Helical" evidence="8">
    <location>
        <begin position="81"/>
        <end position="106"/>
    </location>
</feature>
<feature type="non-terminal residue" evidence="9">
    <location>
        <position position="379"/>
    </location>
</feature>
<evidence type="ECO:0008006" key="11">
    <source>
        <dbReference type="Google" id="ProtNLM"/>
    </source>
</evidence>
<evidence type="ECO:0000256" key="4">
    <source>
        <dbReference type="ARBA" id="ARBA00022475"/>
    </source>
</evidence>
<evidence type="ECO:0000313" key="9">
    <source>
        <dbReference type="EMBL" id="EEA91165.1"/>
    </source>
</evidence>
<feature type="transmembrane region" description="Helical" evidence="8">
    <location>
        <begin position="39"/>
        <end position="60"/>
    </location>
</feature>
<dbReference type="GO" id="GO:0005886">
    <property type="term" value="C:plasma membrane"/>
    <property type="evidence" value="ECO:0007669"/>
    <property type="project" value="UniProtKB-SubCell"/>
</dbReference>
<dbReference type="PANTHER" id="PTHR21716:SF53">
    <property type="entry name" value="PERMEASE PERM-RELATED"/>
    <property type="match status" value="1"/>
</dbReference>
<comment type="subcellular location">
    <subcellularLocation>
        <location evidence="1">Cell membrane</location>
        <topology evidence="1">Multi-pass membrane protein</topology>
    </subcellularLocation>
</comment>
<protein>
    <recommendedName>
        <fullName evidence="11">ATP synthase F0, A subunit</fullName>
    </recommendedName>
</protein>
<feature type="transmembrane region" description="Helical" evidence="8">
    <location>
        <begin position="246"/>
        <end position="265"/>
    </location>
</feature>
<accession>B6G980</accession>
<comment type="similarity">
    <text evidence="2">Belongs to the autoinducer-2 exporter (AI-2E) (TC 2.A.86) family.</text>
</comment>
<keyword evidence="10" id="KW-1185">Reference proteome</keyword>
<dbReference type="InterPro" id="IPR002549">
    <property type="entry name" value="AI-2E-like"/>
</dbReference>
<dbReference type="STRING" id="445975.COLSTE_00621"/>
<evidence type="ECO:0000313" key="10">
    <source>
        <dbReference type="Proteomes" id="UP000003560"/>
    </source>
</evidence>
<keyword evidence="3" id="KW-0813">Transport</keyword>
<keyword evidence="6 8" id="KW-1133">Transmembrane helix</keyword>
<feature type="transmembrane region" description="Helical" evidence="8">
    <location>
        <begin position="336"/>
        <end position="366"/>
    </location>
</feature>
<keyword evidence="7 8" id="KW-0472">Membrane</keyword>
<gene>
    <name evidence="9" type="ORF">COLSTE_00621</name>
</gene>
<reference evidence="9 10" key="2">
    <citation type="submission" date="2008-10" db="EMBL/GenBank/DDBJ databases">
        <authorList>
            <person name="Fulton L."/>
            <person name="Clifton S."/>
            <person name="Fulton B."/>
            <person name="Xu J."/>
            <person name="Minx P."/>
            <person name="Pepin K.H."/>
            <person name="Johnson M."/>
            <person name="Thiruvilangam P."/>
            <person name="Bhonagiri V."/>
            <person name="Nash W.E."/>
            <person name="Mardis E.R."/>
            <person name="Wilson R.K."/>
        </authorList>
    </citation>
    <scope>NUCLEOTIDE SEQUENCE [LARGE SCALE GENOMIC DNA]</scope>
    <source>
        <strain evidence="9 10">DSM 13279</strain>
    </source>
</reference>
<dbReference type="HOGENOM" id="CLU_031275_2_1_11"/>
<evidence type="ECO:0000256" key="7">
    <source>
        <dbReference type="ARBA" id="ARBA00023136"/>
    </source>
</evidence>
<evidence type="ECO:0000256" key="5">
    <source>
        <dbReference type="ARBA" id="ARBA00022692"/>
    </source>
</evidence>
<name>B6G980_9ACTN</name>
<dbReference type="AlphaFoldDB" id="B6G980"/>
<feature type="transmembrane region" description="Helical" evidence="8">
    <location>
        <begin position="9"/>
        <end position="33"/>
    </location>
</feature>
<feature type="transmembrane region" description="Helical" evidence="8">
    <location>
        <begin position="271"/>
        <end position="298"/>
    </location>
</feature>
<proteinExistence type="inferred from homology"/>
<evidence type="ECO:0000256" key="3">
    <source>
        <dbReference type="ARBA" id="ARBA00022448"/>
    </source>
</evidence>
<keyword evidence="5 8" id="KW-0812">Transmembrane</keyword>
<evidence type="ECO:0000256" key="6">
    <source>
        <dbReference type="ARBA" id="ARBA00022989"/>
    </source>
</evidence>
<organism evidence="9 10">
    <name type="scientific">Collinsella stercoris DSM 13279</name>
    <dbReference type="NCBI Taxonomy" id="445975"/>
    <lineage>
        <taxon>Bacteria</taxon>
        <taxon>Bacillati</taxon>
        <taxon>Actinomycetota</taxon>
        <taxon>Coriobacteriia</taxon>
        <taxon>Coriobacteriales</taxon>
        <taxon>Coriobacteriaceae</taxon>
        <taxon>Collinsella</taxon>
    </lineage>
</organism>
<dbReference type="EMBL" id="ABXJ01000033">
    <property type="protein sequence ID" value="EEA91165.1"/>
    <property type="molecule type" value="Genomic_DNA"/>
</dbReference>
<dbReference type="Pfam" id="PF01594">
    <property type="entry name" value="AI-2E_transport"/>
    <property type="match status" value="1"/>
</dbReference>
<dbReference type="eggNOG" id="COG0628">
    <property type="taxonomic scope" value="Bacteria"/>
</dbReference>
<evidence type="ECO:0000256" key="8">
    <source>
        <dbReference type="SAM" id="Phobius"/>
    </source>
</evidence>
<sequence length="379" mass="39829">MFDQKTRRALFLIAFGVCLYAAMMHLDVVLGALSAAVDIFFPVLLGLGFAFVLNVPVSGMERLLHRAVGLVPEGRRPGEGAITMASIVLVLIAIAGVAVLGVTMLVPELIASARTVAPLLAERLPEIEESLVANGVDVEKLAQFFQGAGASSATAAAGSGAQGLLNLGLGSIASSVFAAARSTVSVLSSSVFAFVIAVYVLASKRTLGRQVNRVMDAHLAPGHAARIRHVASLATDTYSKFLSGQCLEACILGTLIFLAFSLFRLPYAGLIGFLTALFAFVPYVGAFASCAIGAFLTLLASPEHAPLCVIVYLAVQFIENQFIYPHVVGSSVGLSALWTLIAALVGGKLFGIVGIVFFIPIVAVLYELFRQWTNARLAE</sequence>
<evidence type="ECO:0000256" key="2">
    <source>
        <dbReference type="ARBA" id="ARBA00009773"/>
    </source>
</evidence>
<dbReference type="PANTHER" id="PTHR21716">
    <property type="entry name" value="TRANSMEMBRANE PROTEIN"/>
    <property type="match status" value="1"/>
</dbReference>
<dbReference type="GO" id="GO:0055085">
    <property type="term" value="P:transmembrane transport"/>
    <property type="evidence" value="ECO:0007669"/>
    <property type="project" value="TreeGrafter"/>
</dbReference>
<evidence type="ECO:0000256" key="1">
    <source>
        <dbReference type="ARBA" id="ARBA00004651"/>
    </source>
</evidence>
<keyword evidence="4" id="KW-1003">Cell membrane</keyword>
<dbReference type="RefSeq" id="WP_006720283.1">
    <property type="nucleotide sequence ID" value="NZ_DS995474.1"/>
</dbReference>
<dbReference type="Proteomes" id="UP000003560">
    <property type="component" value="Unassembled WGS sequence"/>
</dbReference>